<dbReference type="EMBL" id="JAHRHJ020003813">
    <property type="protein sequence ID" value="KAH9288754.1"/>
    <property type="molecule type" value="Genomic_DNA"/>
</dbReference>
<dbReference type="Gene3D" id="2.60.60.20">
    <property type="entry name" value="PLAT/LH2 domain"/>
    <property type="match status" value="1"/>
</dbReference>
<keyword evidence="8" id="KW-0443">Lipid metabolism</keyword>
<comment type="caution">
    <text evidence="10">Lacks conserved residue(s) required for the propagation of feature annotation.</text>
</comment>
<comment type="caution">
    <text evidence="13">The sequence shown here is derived from an EMBL/GenBank/DDBJ whole genome shotgun (WGS) entry which is preliminary data.</text>
</comment>
<dbReference type="InterPro" id="IPR013819">
    <property type="entry name" value="LipOase_C"/>
</dbReference>
<sequence>MDARTTLNPSSSIHSSIISTSSHIFRVPFSSPGIWNREKLNRFGCPFNFNASNSKFSLKSPFSTKFPVCKSGKAPKIFALNVTKDTWGSSSKGEAEINIEGEVILNKASLLELTDYSATFVDEVSDFLGKKVCLQLVSSNQIDPRKLSQVSYLEWNPWDGPIAGDKHYKISFKWNTNFGEPGAFLITNKHPQEFFLKSLTIDVPGGAKLGFRCNSWITPEQIDKNDRVFFANKSHLPDETPEGLKALRSPDLIQLRGTGTEQRKDSDRIYDYDVYNDLGNPDKDPKLRREVIGGSEDLPYPRRCRTGRPPTKTADDKSPSLDGFPNELYKATWSFVGPDLLRVYTEALQSRSLGRFINQGNIKFIPKASNLELINN</sequence>
<evidence type="ECO:0000256" key="9">
    <source>
        <dbReference type="ARBA" id="ARBA00023160"/>
    </source>
</evidence>
<keyword evidence="3" id="KW-0479">Metal-binding</keyword>
<reference evidence="13 14" key="1">
    <citation type="journal article" date="2021" name="Nat. Plants">
        <title>The Taxus genome provides insights into paclitaxel biosynthesis.</title>
        <authorList>
            <person name="Xiong X."/>
            <person name="Gou J."/>
            <person name="Liao Q."/>
            <person name="Li Y."/>
            <person name="Zhou Q."/>
            <person name="Bi G."/>
            <person name="Li C."/>
            <person name="Du R."/>
            <person name="Wang X."/>
            <person name="Sun T."/>
            <person name="Guo L."/>
            <person name="Liang H."/>
            <person name="Lu P."/>
            <person name="Wu Y."/>
            <person name="Zhang Z."/>
            <person name="Ro D.K."/>
            <person name="Shang Y."/>
            <person name="Huang S."/>
            <person name="Yan J."/>
        </authorList>
    </citation>
    <scope>NUCLEOTIDE SEQUENCE [LARGE SCALE GENOMIC DNA]</scope>
    <source>
        <strain evidence="13">Ta-2019</strain>
    </source>
</reference>
<dbReference type="AlphaFoldDB" id="A0AA38C2M0"/>
<evidence type="ECO:0000256" key="4">
    <source>
        <dbReference type="ARBA" id="ARBA00022767"/>
    </source>
</evidence>
<dbReference type="Gene3D" id="4.10.375.10">
    <property type="entry name" value="Lipoxygenase-1, Domain 2"/>
    <property type="match status" value="1"/>
</dbReference>
<dbReference type="InterPro" id="IPR036392">
    <property type="entry name" value="PLAT/LH2_dom_sf"/>
</dbReference>
<dbReference type="InterPro" id="IPR000907">
    <property type="entry name" value="LipOase"/>
</dbReference>
<dbReference type="PANTHER" id="PTHR11771">
    <property type="entry name" value="LIPOXYGENASE"/>
    <property type="match status" value="1"/>
</dbReference>
<dbReference type="Pfam" id="PF00305">
    <property type="entry name" value="Lipoxygenase"/>
    <property type="match status" value="1"/>
</dbReference>
<evidence type="ECO:0000256" key="8">
    <source>
        <dbReference type="ARBA" id="ARBA00023098"/>
    </source>
</evidence>
<keyword evidence="2" id="KW-0444">Lipid biosynthesis</keyword>
<evidence type="ECO:0000259" key="11">
    <source>
        <dbReference type="PROSITE" id="PS50095"/>
    </source>
</evidence>
<name>A0AA38C2M0_TAXCH</name>
<dbReference type="InterPro" id="IPR001024">
    <property type="entry name" value="PLAT/LH2_dom"/>
</dbReference>
<dbReference type="GO" id="GO:0031408">
    <property type="term" value="P:oxylipin biosynthetic process"/>
    <property type="evidence" value="ECO:0007669"/>
    <property type="project" value="UniProtKB-KW"/>
</dbReference>
<dbReference type="GO" id="GO:0034440">
    <property type="term" value="P:lipid oxidation"/>
    <property type="evidence" value="ECO:0007669"/>
    <property type="project" value="InterPro"/>
</dbReference>
<evidence type="ECO:0000256" key="2">
    <source>
        <dbReference type="ARBA" id="ARBA00022516"/>
    </source>
</evidence>
<keyword evidence="14" id="KW-1185">Reference proteome</keyword>
<feature type="domain" description="Lipoxygenase" evidence="12">
    <location>
        <begin position="234"/>
        <end position="376"/>
    </location>
</feature>
<keyword evidence="5" id="KW-0276">Fatty acid metabolism</keyword>
<dbReference type="PRINTS" id="PR00468">
    <property type="entry name" value="PLTLPOXGNASE"/>
</dbReference>
<evidence type="ECO:0000256" key="5">
    <source>
        <dbReference type="ARBA" id="ARBA00022832"/>
    </source>
</evidence>
<feature type="domain" description="PLAT" evidence="11">
    <location>
        <begin position="114"/>
        <end position="231"/>
    </location>
</feature>
<dbReference type="SUPFAM" id="SSF49723">
    <property type="entry name" value="Lipase/lipooxygenase domain (PLAT/LH2 domain)"/>
    <property type="match status" value="1"/>
</dbReference>
<evidence type="ECO:0000256" key="1">
    <source>
        <dbReference type="ARBA" id="ARBA00009419"/>
    </source>
</evidence>
<dbReference type="GO" id="GO:0046872">
    <property type="term" value="F:metal ion binding"/>
    <property type="evidence" value="ECO:0007669"/>
    <property type="project" value="UniProtKB-KW"/>
</dbReference>
<evidence type="ECO:0008006" key="15">
    <source>
        <dbReference type="Google" id="ProtNLM"/>
    </source>
</evidence>
<keyword evidence="6" id="KW-0223">Dioxygenase</keyword>
<dbReference type="GO" id="GO:0016702">
    <property type="term" value="F:oxidoreductase activity, acting on single donors with incorporation of molecular oxygen, incorporation of two atoms of oxygen"/>
    <property type="evidence" value="ECO:0007669"/>
    <property type="project" value="InterPro"/>
</dbReference>
<dbReference type="SMART" id="SM00308">
    <property type="entry name" value="LH2"/>
    <property type="match status" value="1"/>
</dbReference>
<evidence type="ECO:0000259" key="12">
    <source>
        <dbReference type="PROSITE" id="PS51393"/>
    </source>
</evidence>
<dbReference type="SUPFAM" id="SSF48484">
    <property type="entry name" value="Lipoxigenase"/>
    <property type="match status" value="1"/>
</dbReference>
<proteinExistence type="inferred from homology"/>
<evidence type="ECO:0000256" key="3">
    <source>
        <dbReference type="ARBA" id="ARBA00022723"/>
    </source>
</evidence>
<evidence type="ECO:0000256" key="6">
    <source>
        <dbReference type="ARBA" id="ARBA00022964"/>
    </source>
</evidence>
<organism evidence="13 14">
    <name type="scientific">Taxus chinensis</name>
    <name type="common">Chinese yew</name>
    <name type="synonym">Taxus wallichiana var. chinensis</name>
    <dbReference type="NCBI Taxonomy" id="29808"/>
    <lineage>
        <taxon>Eukaryota</taxon>
        <taxon>Viridiplantae</taxon>
        <taxon>Streptophyta</taxon>
        <taxon>Embryophyta</taxon>
        <taxon>Tracheophyta</taxon>
        <taxon>Spermatophyta</taxon>
        <taxon>Pinopsida</taxon>
        <taxon>Pinidae</taxon>
        <taxon>Conifers II</taxon>
        <taxon>Cupressales</taxon>
        <taxon>Taxaceae</taxon>
        <taxon>Taxus</taxon>
    </lineage>
</organism>
<accession>A0AA38C2M0</accession>
<protein>
    <recommendedName>
        <fullName evidence="15">Lipoxygenase</fullName>
    </recommendedName>
</protein>
<dbReference type="PROSITE" id="PS50095">
    <property type="entry name" value="PLAT"/>
    <property type="match status" value="1"/>
</dbReference>
<dbReference type="Pfam" id="PF01477">
    <property type="entry name" value="PLAT"/>
    <property type="match status" value="1"/>
</dbReference>
<dbReference type="GO" id="GO:0006633">
    <property type="term" value="P:fatty acid biosynthetic process"/>
    <property type="evidence" value="ECO:0007669"/>
    <property type="project" value="UniProtKB-KW"/>
</dbReference>
<dbReference type="Proteomes" id="UP000824469">
    <property type="component" value="Unassembled WGS sequence"/>
</dbReference>
<gene>
    <name evidence="13" type="ORF">KI387_032871</name>
</gene>
<evidence type="ECO:0000313" key="13">
    <source>
        <dbReference type="EMBL" id="KAH9288754.1"/>
    </source>
</evidence>
<dbReference type="InterPro" id="IPR001246">
    <property type="entry name" value="LipOase_plant"/>
</dbReference>
<evidence type="ECO:0000313" key="14">
    <source>
        <dbReference type="Proteomes" id="UP000824469"/>
    </source>
</evidence>
<comment type="similarity">
    <text evidence="1">Belongs to the lipoxygenase family.</text>
</comment>
<keyword evidence="9" id="KW-0275">Fatty acid biosynthesis</keyword>
<keyword evidence="4" id="KW-0925">Oxylipin biosynthesis</keyword>
<evidence type="ECO:0000256" key="7">
    <source>
        <dbReference type="ARBA" id="ARBA00023002"/>
    </source>
</evidence>
<dbReference type="InterPro" id="IPR036226">
    <property type="entry name" value="LipOase_C_sf"/>
</dbReference>
<keyword evidence="7" id="KW-0560">Oxidoreductase</keyword>
<evidence type="ECO:0000256" key="10">
    <source>
        <dbReference type="PROSITE-ProRule" id="PRU00152"/>
    </source>
</evidence>
<dbReference type="PROSITE" id="PS51393">
    <property type="entry name" value="LIPOXYGENASE_3"/>
    <property type="match status" value="1"/>
</dbReference>